<keyword evidence="3" id="KW-1185">Reference proteome</keyword>
<accession>A0A9X9Q453</accession>
<sequence>MCRKHLPRTPFSPRWAQKSPQASLGGRRTQVQLEPLTTRAWPAQP</sequence>
<evidence type="ECO:0000313" key="3">
    <source>
        <dbReference type="Proteomes" id="UP000269945"/>
    </source>
</evidence>
<dbReference type="EMBL" id="CYRY02032577">
    <property type="protein sequence ID" value="VCX10187.1"/>
    <property type="molecule type" value="Genomic_DNA"/>
</dbReference>
<feature type="region of interest" description="Disordered" evidence="1">
    <location>
        <begin position="1"/>
        <end position="45"/>
    </location>
</feature>
<reference evidence="2 3" key="1">
    <citation type="submission" date="2018-10" db="EMBL/GenBank/DDBJ databases">
        <authorList>
            <person name="Ekblom R."/>
            <person name="Jareborg N."/>
        </authorList>
    </citation>
    <scope>NUCLEOTIDE SEQUENCE [LARGE SCALE GENOMIC DNA]</scope>
    <source>
        <tissue evidence="2">Muscle</tissue>
    </source>
</reference>
<organism evidence="2 3">
    <name type="scientific">Gulo gulo</name>
    <name type="common">Wolverine</name>
    <name type="synonym">Gluton</name>
    <dbReference type="NCBI Taxonomy" id="48420"/>
    <lineage>
        <taxon>Eukaryota</taxon>
        <taxon>Metazoa</taxon>
        <taxon>Chordata</taxon>
        <taxon>Craniata</taxon>
        <taxon>Vertebrata</taxon>
        <taxon>Euteleostomi</taxon>
        <taxon>Mammalia</taxon>
        <taxon>Eutheria</taxon>
        <taxon>Laurasiatheria</taxon>
        <taxon>Carnivora</taxon>
        <taxon>Caniformia</taxon>
        <taxon>Musteloidea</taxon>
        <taxon>Mustelidae</taxon>
        <taxon>Guloninae</taxon>
        <taxon>Gulo</taxon>
    </lineage>
</organism>
<evidence type="ECO:0000256" key="1">
    <source>
        <dbReference type="SAM" id="MobiDB-lite"/>
    </source>
</evidence>
<gene>
    <name evidence="2" type="ORF">BN2614_LOCUS1</name>
</gene>
<comment type="caution">
    <text evidence="2">The sequence shown here is derived from an EMBL/GenBank/DDBJ whole genome shotgun (WGS) entry which is preliminary data.</text>
</comment>
<dbReference type="Proteomes" id="UP000269945">
    <property type="component" value="Unassembled WGS sequence"/>
</dbReference>
<dbReference type="AlphaFoldDB" id="A0A9X9Q453"/>
<evidence type="ECO:0000313" key="2">
    <source>
        <dbReference type="EMBL" id="VCX10187.1"/>
    </source>
</evidence>
<name>A0A9X9Q453_GULGU</name>
<protein>
    <submittedName>
        <fullName evidence="2">Uncharacterized protein</fullName>
    </submittedName>
</protein>
<proteinExistence type="predicted"/>